<dbReference type="AlphaFoldDB" id="E0SQ95"/>
<comment type="similarity">
    <text evidence="1 4 5">Belongs to the universal ribosomal protein uS9 family.</text>
</comment>
<reference evidence="6 7" key="1">
    <citation type="journal article" date="2010" name="Stand. Genomic Sci.">
        <title>Complete genome sequence of Ignisphaera aggregans type strain (AQ1.S1).</title>
        <authorList>
            <person name="Goker M."/>
            <person name="Held B."/>
            <person name="Lapidus A."/>
            <person name="Nolan M."/>
            <person name="Spring S."/>
            <person name="Yasawong M."/>
            <person name="Lucas S."/>
            <person name="Glavina Del Rio T."/>
            <person name="Tice H."/>
            <person name="Cheng J.F."/>
            <person name="Goodwin L."/>
            <person name="Tapia R."/>
            <person name="Pitluck S."/>
            <person name="Liolios K."/>
            <person name="Ivanova N."/>
            <person name="Mavromatis K."/>
            <person name="Mikhailova N."/>
            <person name="Pati A."/>
            <person name="Chen A."/>
            <person name="Palaniappan K."/>
            <person name="Brambilla E."/>
            <person name="Land M."/>
            <person name="Hauser L."/>
            <person name="Chang Y.J."/>
            <person name="Jeffries C.D."/>
            <person name="Brettin T."/>
            <person name="Detter J.C."/>
            <person name="Han C."/>
            <person name="Rohde M."/>
            <person name="Sikorski J."/>
            <person name="Woyke T."/>
            <person name="Bristow J."/>
            <person name="Eisen J.A."/>
            <person name="Markowitz V."/>
            <person name="Hugenholtz P."/>
            <person name="Kyrpides N.C."/>
            <person name="Klenk H.P."/>
        </authorList>
    </citation>
    <scope>NUCLEOTIDE SEQUENCE [LARGE SCALE GENOMIC DNA]</scope>
    <source>
        <strain evidence="7">DSM 17230 / JCM 13409 / AQ1.S1</strain>
    </source>
</reference>
<dbReference type="GO" id="GO:0003723">
    <property type="term" value="F:RNA binding"/>
    <property type="evidence" value="ECO:0007669"/>
    <property type="project" value="TreeGrafter"/>
</dbReference>
<dbReference type="SUPFAM" id="SSF54211">
    <property type="entry name" value="Ribosomal protein S5 domain 2-like"/>
    <property type="match status" value="1"/>
</dbReference>
<keyword evidence="7" id="KW-1185">Reference proteome</keyword>
<dbReference type="PANTHER" id="PTHR21569:SF16">
    <property type="entry name" value="RIBOSOMAL PROTEIN S16"/>
    <property type="match status" value="1"/>
</dbReference>
<keyword evidence="3 4" id="KW-0687">Ribonucleoprotein</keyword>
<dbReference type="InterPro" id="IPR020574">
    <property type="entry name" value="Ribosomal_uS9_CS"/>
</dbReference>
<dbReference type="EMBL" id="CP002098">
    <property type="protein sequence ID" value="ADM27045.1"/>
    <property type="molecule type" value="Genomic_DNA"/>
</dbReference>
<evidence type="ECO:0000256" key="4">
    <source>
        <dbReference type="HAMAP-Rule" id="MF_00532"/>
    </source>
</evidence>
<dbReference type="InterPro" id="IPR020568">
    <property type="entry name" value="Ribosomal_Su5_D2-typ_SF"/>
</dbReference>
<dbReference type="GO" id="GO:0000462">
    <property type="term" value="P:maturation of SSU-rRNA from tricistronic rRNA transcript (SSU-rRNA, 5.8S rRNA, LSU-rRNA)"/>
    <property type="evidence" value="ECO:0007669"/>
    <property type="project" value="TreeGrafter"/>
</dbReference>
<accession>E0SQ95</accession>
<evidence type="ECO:0000256" key="1">
    <source>
        <dbReference type="ARBA" id="ARBA00005251"/>
    </source>
</evidence>
<keyword evidence="2 4" id="KW-0689">Ribosomal protein</keyword>
<dbReference type="InterPro" id="IPR000754">
    <property type="entry name" value="Ribosomal_uS9"/>
</dbReference>
<gene>
    <name evidence="4" type="primary">rps9</name>
    <name evidence="6" type="ordered locus">Igag_0196</name>
</gene>
<evidence type="ECO:0000313" key="7">
    <source>
        <dbReference type="Proteomes" id="UP000001304"/>
    </source>
</evidence>
<evidence type="ECO:0000256" key="3">
    <source>
        <dbReference type="ARBA" id="ARBA00023274"/>
    </source>
</evidence>
<dbReference type="InterPro" id="IPR019958">
    <property type="entry name" value="Ribosomal_uS9_archaeal"/>
</dbReference>
<protein>
    <recommendedName>
        <fullName evidence="4">Small ribosomal subunit protein uS9</fullName>
    </recommendedName>
</protein>
<organism evidence="6 7">
    <name type="scientific">Ignisphaera aggregans (strain DSM 17230 / JCM 13409 / AQ1.S1)</name>
    <dbReference type="NCBI Taxonomy" id="583356"/>
    <lineage>
        <taxon>Archaea</taxon>
        <taxon>Thermoproteota</taxon>
        <taxon>Thermoprotei</taxon>
        <taxon>Desulfurococcales</taxon>
        <taxon>Desulfurococcaceae</taxon>
        <taxon>Ignisphaera</taxon>
    </lineage>
</organism>
<proteinExistence type="inferred from homology"/>
<dbReference type="GO" id="GO:0003735">
    <property type="term" value="F:structural constituent of ribosome"/>
    <property type="evidence" value="ECO:0007669"/>
    <property type="project" value="UniProtKB-UniRule"/>
</dbReference>
<dbReference type="STRING" id="583356.Igag_0196"/>
<dbReference type="NCBIfam" id="NF001749">
    <property type="entry name" value="PRK00474.1"/>
    <property type="match status" value="1"/>
</dbReference>
<dbReference type="HOGENOM" id="CLU_046483_4_0_2"/>
<dbReference type="HAMAP" id="MF_00532_A">
    <property type="entry name" value="Ribosomal_uS9_A"/>
    <property type="match status" value="1"/>
</dbReference>
<dbReference type="GO" id="GO:0022627">
    <property type="term" value="C:cytosolic small ribosomal subunit"/>
    <property type="evidence" value="ECO:0007669"/>
    <property type="project" value="UniProtKB-UniRule"/>
</dbReference>
<sequence>MSNEQTETVSVKGAYSQIVAGKKIVICVGKRKTSIARAVIKPGIGRYRVNGIPVEIWPIEIARLKMLEPLMLLSEDLRNSIDIEVNVEGGGVISQAYAVRNAIARGLILYFNNPLIKEVFKEYDRTMISGDPRSTEPEKWMRYSARRFRQKSYR</sequence>
<evidence type="ECO:0000256" key="5">
    <source>
        <dbReference type="RuleBase" id="RU003815"/>
    </source>
</evidence>
<dbReference type="KEGG" id="iag:Igag_0196"/>
<name>E0SQ95_IGNAA</name>
<dbReference type="GO" id="GO:0006412">
    <property type="term" value="P:translation"/>
    <property type="evidence" value="ECO:0007669"/>
    <property type="project" value="UniProtKB-UniRule"/>
</dbReference>
<dbReference type="NCBIfam" id="TIGR03627">
    <property type="entry name" value="uS9_arch"/>
    <property type="match status" value="1"/>
</dbReference>
<evidence type="ECO:0000313" key="6">
    <source>
        <dbReference type="EMBL" id="ADM27045.1"/>
    </source>
</evidence>
<dbReference type="Gene3D" id="3.30.230.10">
    <property type="match status" value="1"/>
</dbReference>
<dbReference type="PANTHER" id="PTHR21569">
    <property type="entry name" value="RIBOSOMAL PROTEIN S9"/>
    <property type="match status" value="1"/>
</dbReference>
<evidence type="ECO:0000256" key="2">
    <source>
        <dbReference type="ARBA" id="ARBA00022980"/>
    </source>
</evidence>
<dbReference type="InterPro" id="IPR014721">
    <property type="entry name" value="Ribsml_uS5_D2-typ_fold_subgr"/>
</dbReference>
<dbReference type="Proteomes" id="UP000001304">
    <property type="component" value="Chromosome"/>
</dbReference>
<dbReference type="Pfam" id="PF00380">
    <property type="entry name" value="Ribosomal_S9"/>
    <property type="match status" value="1"/>
</dbReference>
<dbReference type="PROSITE" id="PS00360">
    <property type="entry name" value="RIBOSOMAL_S9"/>
    <property type="match status" value="1"/>
</dbReference>